<accession>A0A2G8K1Z9</accession>
<dbReference type="Pfam" id="PF06201">
    <property type="entry name" value="PITH"/>
    <property type="match status" value="1"/>
</dbReference>
<protein>
    <recommendedName>
        <fullName evidence="2">PITH domain-containing protein</fullName>
    </recommendedName>
</protein>
<evidence type="ECO:0000256" key="1">
    <source>
        <dbReference type="ARBA" id="ARBA00025788"/>
    </source>
</evidence>
<proteinExistence type="inferred from homology"/>
<dbReference type="PROSITE" id="PS51532">
    <property type="entry name" value="PITH"/>
    <property type="match status" value="1"/>
</dbReference>
<dbReference type="GO" id="GO:0005737">
    <property type="term" value="C:cytoplasm"/>
    <property type="evidence" value="ECO:0007669"/>
    <property type="project" value="UniProtKB-ARBA"/>
</dbReference>
<reference evidence="3 4" key="1">
    <citation type="journal article" date="2017" name="PLoS Biol.">
        <title>The sea cucumber genome provides insights into morphological evolution and visceral regeneration.</title>
        <authorList>
            <person name="Zhang X."/>
            <person name="Sun L."/>
            <person name="Yuan J."/>
            <person name="Sun Y."/>
            <person name="Gao Y."/>
            <person name="Zhang L."/>
            <person name="Li S."/>
            <person name="Dai H."/>
            <person name="Hamel J.F."/>
            <person name="Liu C."/>
            <person name="Yu Y."/>
            <person name="Liu S."/>
            <person name="Lin W."/>
            <person name="Guo K."/>
            <person name="Jin S."/>
            <person name="Xu P."/>
            <person name="Storey K.B."/>
            <person name="Huan P."/>
            <person name="Zhang T."/>
            <person name="Zhou Y."/>
            <person name="Zhang J."/>
            <person name="Lin C."/>
            <person name="Li X."/>
            <person name="Xing L."/>
            <person name="Huo D."/>
            <person name="Sun M."/>
            <person name="Wang L."/>
            <person name="Mercier A."/>
            <person name="Li F."/>
            <person name="Yang H."/>
            <person name="Xiang J."/>
        </authorList>
    </citation>
    <scope>NUCLEOTIDE SEQUENCE [LARGE SCALE GENOMIC DNA]</scope>
    <source>
        <strain evidence="3">Shaxun</strain>
        <tissue evidence="3">Muscle</tissue>
    </source>
</reference>
<evidence type="ECO:0000313" key="4">
    <source>
        <dbReference type="Proteomes" id="UP000230750"/>
    </source>
</evidence>
<organism evidence="3 4">
    <name type="scientific">Stichopus japonicus</name>
    <name type="common">Sea cucumber</name>
    <dbReference type="NCBI Taxonomy" id="307972"/>
    <lineage>
        <taxon>Eukaryota</taxon>
        <taxon>Metazoa</taxon>
        <taxon>Echinodermata</taxon>
        <taxon>Eleutherozoa</taxon>
        <taxon>Echinozoa</taxon>
        <taxon>Holothuroidea</taxon>
        <taxon>Aspidochirotacea</taxon>
        <taxon>Aspidochirotida</taxon>
        <taxon>Stichopodidae</taxon>
        <taxon>Apostichopus</taxon>
    </lineage>
</organism>
<dbReference type="SUPFAM" id="SSF49785">
    <property type="entry name" value="Galactose-binding domain-like"/>
    <property type="match status" value="1"/>
</dbReference>
<feature type="domain" description="PITH" evidence="2">
    <location>
        <begin position="1"/>
        <end position="115"/>
    </location>
</feature>
<dbReference type="InterPro" id="IPR037047">
    <property type="entry name" value="PITH_dom_sf"/>
</dbReference>
<dbReference type="InterPro" id="IPR045099">
    <property type="entry name" value="PITH1-like"/>
</dbReference>
<dbReference type="GO" id="GO:0005634">
    <property type="term" value="C:nucleus"/>
    <property type="evidence" value="ECO:0007669"/>
    <property type="project" value="TreeGrafter"/>
</dbReference>
<dbReference type="Proteomes" id="UP000230750">
    <property type="component" value="Unassembled WGS sequence"/>
</dbReference>
<keyword evidence="4" id="KW-1185">Reference proteome</keyword>
<evidence type="ECO:0000313" key="3">
    <source>
        <dbReference type="EMBL" id="PIK42031.1"/>
    </source>
</evidence>
<dbReference type="InterPro" id="IPR008979">
    <property type="entry name" value="Galactose-bd-like_sf"/>
</dbReference>
<comment type="similarity">
    <text evidence="1">Belongs to the PITHD1 family.</text>
</comment>
<dbReference type="AlphaFoldDB" id="A0A2G8K1Z9"/>
<dbReference type="OrthoDB" id="2635at2759"/>
<evidence type="ECO:0000259" key="2">
    <source>
        <dbReference type="PROSITE" id="PS51532"/>
    </source>
</evidence>
<dbReference type="STRING" id="307972.A0A2G8K1Z9"/>
<comment type="caution">
    <text evidence="3">The sequence shown here is derived from an EMBL/GenBank/DDBJ whole genome shotgun (WGS) entry which is preliminary data.</text>
</comment>
<name>A0A2G8K1Z9_STIJA</name>
<dbReference type="InterPro" id="IPR010400">
    <property type="entry name" value="PITH_dom"/>
</dbReference>
<dbReference type="Gene3D" id="2.60.120.470">
    <property type="entry name" value="PITH domain"/>
    <property type="match status" value="1"/>
</dbReference>
<dbReference type="PANTHER" id="PTHR12175">
    <property type="entry name" value="AD039 HT014 THIOREDOXIN FAMILY TRP26"/>
    <property type="match status" value="1"/>
</dbReference>
<dbReference type="EMBL" id="MRZV01000967">
    <property type="protein sequence ID" value="PIK42031.1"/>
    <property type="molecule type" value="Genomic_DNA"/>
</dbReference>
<dbReference type="PANTHER" id="PTHR12175:SF1">
    <property type="entry name" value="PITH DOMAIN-CONTAINING PROTEIN 1"/>
    <property type="match status" value="1"/>
</dbReference>
<gene>
    <name evidence="3" type="ORF">BSL78_21116</name>
</gene>
<sequence>MLTRFTGNVKLKGIVVIGGEDDTHPSAMKLYKNRPHMTFDETSLQADQEFEMQPDRTGEIDYNVKVAKFNSVYHLSILFPRNFGAESTKVFYIGLRGEFMQAQRDAIVITAYEARANPADHKTSLLDGAQHQIR</sequence>